<dbReference type="Proteomes" id="UP001281761">
    <property type="component" value="Unassembled WGS sequence"/>
</dbReference>
<gene>
    <name evidence="1" type="ORF">BLNAU_11908</name>
</gene>
<reference evidence="1 2" key="1">
    <citation type="journal article" date="2022" name="bioRxiv">
        <title>Genomics of Preaxostyla Flagellates Illuminates Evolutionary Transitions and the Path Towards Mitochondrial Loss.</title>
        <authorList>
            <person name="Novak L.V.F."/>
            <person name="Treitli S.C."/>
            <person name="Pyrih J."/>
            <person name="Halakuc P."/>
            <person name="Pipaliya S.V."/>
            <person name="Vacek V."/>
            <person name="Brzon O."/>
            <person name="Soukal P."/>
            <person name="Eme L."/>
            <person name="Dacks J.B."/>
            <person name="Karnkowska A."/>
            <person name="Elias M."/>
            <person name="Hampl V."/>
        </authorList>
    </citation>
    <scope>NUCLEOTIDE SEQUENCE [LARGE SCALE GENOMIC DNA]</scope>
    <source>
        <strain evidence="1">NAU3</strain>
        <tissue evidence="1">Gut</tissue>
    </source>
</reference>
<dbReference type="SUPFAM" id="SSF53649">
    <property type="entry name" value="Alkaline phosphatase-like"/>
    <property type="match status" value="1"/>
</dbReference>
<dbReference type="Pfam" id="PF01663">
    <property type="entry name" value="Phosphodiest"/>
    <property type="match status" value="1"/>
</dbReference>
<evidence type="ECO:0000313" key="1">
    <source>
        <dbReference type="EMBL" id="KAK2953122.1"/>
    </source>
</evidence>
<dbReference type="Gene3D" id="3.40.720.10">
    <property type="entry name" value="Alkaline Phosphatase, subunit A"/>
    <property type="match status" value="1"/>
</dbReference>
<keyword evidence="2" id="KW-1185">Reference proteome</keyword>
<sequence length="431" mass="47895">MSTEDIPDILLGQNGYKPNDHSLPTLVDLSRTFTSLVNGSPPNTPHFHNLSSLISPQSIDKTKGRTILFVLIDALGQNLIDKLPDSSPLRKYWTQNARAVFPSITASCLTSFFTGQYPSTHGLVGRTFLPSRSVLINPLSWKTCASRESLDDLGISTTEVFCCPNSLPSDTHFFLPKGMGNRQIQVVSSPSSTDNPPSHHLSLNTHPKIVHYETLSSSVAQLAPLTKAFATEENAGKSHLVYFYDGNVDDHTHHFGVYSPEVAADIKSVEEFLISAEQTLFNTTIVLTADHGQTDIPHSAHFDWDWPKDEDPAVQKEKDRLADMLVYAKEGGDRRFSTFHCKEGRSEEFRVGFDALFGEHFVLVPPSEIDRMRLLGPEPLETRTSQILGDWVCFPKNCANVGWGHCYYVATHSGMSKDEMLTPLVILHSLN</sequence>
<dbReference type="PANTHER" id="PTHR10151:SF120">
    <property type="entry name" value="BIS(5'-ADENOSYL)-TRIPHOSPHATASE"/>
    <property type="match status" value="1"/>
</dbReference>
<evidence type="ECO:0000313" key="2">
    <source>
        <dbReference type="Proteomes" id="UP001281761"/>
    </source>
</evidence>
<name>A0ABQ9XL13_9EUKA</name>
<organism evidence="1 2">
    <name type="scientific">Blattamonas nauphoetae</name>
    <dbReference type="NCBI Taxonomy" id="2049346"/>
    <lineage>
        <taxon>Eukaryota</taxon>
        <taxon>Metamonada</taxon>
        <taxon>Preaxostyla</taxon>
        <taxon>Oxymonadida</taxon>
        <taxon>Blattamonas</taxon>
    </lineage>
</organism>
<dbReference type="InterPro" id="IPR002591">
    <property type="entry name" value="Phosphodiest/P_Trfase"/>
</dbReference>
<comment type="caution">
    <text evidence="1">The sequence shown here is derived from an EMBL/GenBank/DDBJ whole genome shotgun (WGS) entry which is preliminary data.</text>
</comment>
<dbReference type="InterPro" id="IPR017850">
    <property type="entry name" value="Alkaline_phosphatase_core_sf"/>
</dbReference>
<dbReference type="PANTHER" id="PTHR10151">
    <property type="entry name" value="ECTONUCLEOTIDE PYROPHOSPHATASE/PHOSPHODIESTERASE"/>
    <property type="match status" value="1"/>
</dbReference>
<accession>A0ABQ9XL13</accession>
<protein>
    <submittedName>
        <fullName evidence="1">Alkaline phosphatase family protein</fullName>
    </submittedName>
</protein>
<proteinExistence type="predicted"/>
<dbReference type="EMBL" id="JARBJD010000095">
    <property type="protein sequence ID" value="KAK2953122.1"/>
    <property type="molecule type" value="Genomic_DNA"/>
</dbReference>